<organism evidence="2 3">
    <name type="scientific">Butyrivibrio proteoclasticus</name>
    <dbReference type="NCBI Taxonomy" id="43305"/>
    <lineage>
        <taxon>Bacteria</taxon>
        <taxon>Bacillati</taxon>
        <taxon>Bacillota</taxon>
        <taxon>Clostridia</taxon>
        <taxon>Lachnospirales</taxon>
        <taxon>Lachnospiraceae</taxon>
        <taxon>Butyrivibrio</taxon>
    </lineage>
</organism>
<dbReference type="OrthoDB" id="2004995at2"/>
<dbReference type="AlphaFoldDB" id="A0A1I5PYL5"/>
<evidence type="ECO:0000313" key="3">
    <source>
        <dbReference type="Proteomes" id="UP000182624"/>
    </source>
</evidence>
<evidence type="ECO:0000313" key="2">
    <source>
        <dbReference type="EMBL" id="SFP38939.1"/>
    </source>
</evidence>
<gene>
    <name evidence="2" type="ORF">SAMN04487928_101203</name>
</gene>
<keyword evidence="3" id="KW-1185">Reference proteome</keyword>
<protein>
    <recommendedName>
        <fullName evidence="4">ErpK protein</fullName>
    </recommendedName>
</protein>
<evidence type="ECO:0000256" key="1">
    <source>
        <dbReference type="SAM" id="Coils"/>
    </source>
</evidence>
<dbReference type="EMBL" id="FOXO01000001">
    <property type="protein sequence ID" value="SFP38939.1"/>
    <property type="molecule type" value="Genomic_DNA"/>
</dbReference>
<accession>A0A1I5PYL5</accession>
<dbReference type="Proteomes" id="UP000182624">
    <property type="component" value="Unassembled WGS sequence"/>
</dbReference>
<name>A0A1I5PYL5_9FIRM</name>
<proteinExistence type="predicted"/>
<evidence type="ECO:0008006" key="4">
    <source>
        <dbReference type="Google" id="ProtNLM"/>
    </source>
</evidence>
<keyword evidence="1" id="KW-0175">Coiled coil</keyword>
<dbReference type="RefSeq" id="WP_074883025.1">
    <property type="nucleotide sequence ID" value="NZ_FOXO01000001.1"/>
</dbReference>
<reference evidence="3" key="1">
    <citation type="submission" date="2016-10" db="EMBL/GenBank/DDBJ databases">
        <authorList>
            <person name="Varghese N."/>
            <person name="Submissions S."/>
        </authorList>
    </citation>
    <scope>NUCLEOTIDE SEQUENCE [LARGE SCALE GENOMIC DNA]</scope>
    <source>
        <strain evidence="3">P18</strain>
    </source>
</reference>
<sequence length="80" mass="9205">MARGRKKVSTDSLDAKIEQQKSIMEKAKLKYETENEALAELIKLRNELRKDELMAAVIKSEHSYEEIMAFIKGSTESEDE</sequence>
<feature type="coiled-coil region" evidence="1">
    <location>
        <begin position="17"/>
        <end position="51"/>
    </location>
</feature>